<dbReference type="AlphaFoldDB" id="A0A147IUH5"/>
<accession>A0A147IUH5</accession>
<evidence type="ECO:0000313" key="2">
    <source>
        <dbReference type="EMBL" id="KTT98986.1"/>
    </source>
</evidence>
<sequence length="247" mass="25585">MRLTIALVIGLAAVPAAAQRAPITKLLDKIPSVFGNGPKQPAITMPATPVIVGLTRAADRSVAGDPVTFDLGGFRLGMSEAEVSAVATSRRLLTKGATRFVDFESEVRGAINIAGGAGGAPTRRSVLGEATLQDDAGGRYTLRMLVWPDGAHLSGITYIAPQGTAAAEWRQMLVTKWGTPHQESSRDTFSARWGKAGLDGYHADADVGPRGGTVGIGSPDGSSQRPAALVAQAADAFFAARAKKPVL</sequence>
<name>A0A147IUH5_9SPHN</name>
<dbReference type="OrthoDB" id="7557487at2"/>
<keyword evidence="1" id="KW-0732">Signal</keyword>
<dbReference type="RefSeq" id="WP_058752461.1">
    <property type="nucleotide sequence ID" value="NZ_LDTE01000058.1"/>
</dbReference>
<evidence type="ECO:0000313" key="3">
    <source>
        <dbReference type="Proteomes" id="UP000074072"/>
    </source>
</evidence>
<gene>
    <name evidence="2" type="ORF">SB4_10040</name>
</gene>
<reference evidence="2 3" key="1">
    <citation type="journal article" date="2016" name="Front. Microbiol.">
        <title>Genomic Resource of Rice Seed Associated Bacteria.</title>
        <authorList>
            <person name="Midha S."/>
            <person name="Bansal K."/>
            <person name="Sharma S."/>
            <person name="Kumar N."/>
            <person name="Patil P.P."/>
            <person name="Chaudhry V."/>
            <person name="Patil P.B."/>
        </authorList>
    </citation>
    <scope>NUCLEOTIDE SEQUENCE [LARGE SCALE GENOMIC DNA]</scope>
    <source>
        <strain evidence="2 3">SB4</strain>
    </source>
</reference>
<organism evidence="2 3">
    <name type="scientific">Sphingomonas sanguinis</name>
    <dbReference type="NCBI Taxonomy" id="33051"/>
    <lineage>
        <taxon>Bacteria</taxon>
        <taxon>Pseudomonadati</taxon>
        <taxon>Pseudomonadota</taxon>
        <taxon>Alphaproteobacteria</taxon>
        <taxon>Sphingomonadales</taxon>
        <taxon>Sphingomonadaceae</taxon>
        <taxon>Sphingomonas</taxon>
    </lineage>
</organism>
<feature type="signal peptide" evidence="1">
    <location>
        <begin position="1"/>
        <end position="18"/>
    </location>
</feature>
<evidence type="ECO:0000256" key="1">
    <source>
        <dbReference type="SAM" id="SignalP"/>
    </source>
</evidence>
<dbReference type="PATRIC" id="fig|33051.4.peg.2726"/>
<protein>
    <submittedName>
        <fullName evidence="2">Uncharacterized protein</fullName>
    </submittedName>
</protein>
<feature type="chain" id="PRO_5007549019" evidence="1">
    <location>
        <begin position="19"/>
        <end position="247"/>
    </location>
</feature>
<dbReference type="EMBL" id="LDTE01000058">
    <property type="protein sequence ID" value="KTT98986.1"/>
    <property type="molecule type" value="Genomic_DNA"/>
</dbReference>
<comment type="caution">
    <text evidence="2">The sequence shown here is derived from an EMBL/GenBank/DDBJ whole genome shotgun (WGS) entry which is preliminary data.</text>
</comment>
<proteinExistence type="predicted"/>
<dbReference type="Proteomes" id="UP000074072">
    <property type="component" value="Unassembled WGS sequence"/>
</dbReference>